<sequence length="603" mass="68643">MLELPKSQAISSPPGKQPCFLARLAPNHFIRWHDAGPDKRVLKGTRSPSILVPKRDAKYSMHRALLMPEIVRLVFTFVREFDEVPTNENLLSQPMVQTTPGKSTLASLARTCRAWHEPAIDELWMHLETLDPLIRLLPRRMWAKKHIPLMVRKFMRKKHWLIFQKYATRVKSLRGPCYYRFPPVVQRRVMAALASYPKATLPLLPNLKEITWCEIRMFHRMEPCVFLLKYFMGPAISSVTLRLYCWPYHISSEMAVLAELSHLCPNVTSFTATFPPSSQNDPSQEVGAIVDNWSNVRTLRTCALPQTVMDKLISQQTLETLAIELNSSAYPPYSGPLPESLHTFSLGGSSATLCTRYFRNVHGHPSELALRIGVDDSSLDDINELFRVLPDHLDKTVLHTFSVELTSSYWISRNSETFPLELDTLRPLLAFHSLRTVDLDLFSTGELDDDAFDMMAQAWPALESFALGTTDVSRQHPKTTLRALISLLTHCPNLNNIHIVFDGTKNLLDAAQVRTGVVNTRITELAVGHSPLDDVDAMVKCLWTLMPRLKSVVTEVMDRDYQDSTERWEDVQKMLECGLRQQTPMTLILGGSGGDWDDEKERR</sequence>
<organism evidence="1 2">
    <name type="scientific">Scleroderma citrinum Foug A</name>
    <dbReference type="NCBI Taxonomy" id="1036808"/>
    <lineage>
        <taxon>Eukaryota</taxon>
        <taxon>Fungi</taxon>
        <taxon>Dikarya</taxon>
        <taxon>Basidiomycota</taxon>
        <taxon>Agaricomycotina</taxon>
        <taxon>Agaricomycetes</taxon>
        <taxon>Agaricomycetidae</taxon>
        <taxon>Boletales</taxon>
        <taxon>Sclerodermatineae</taxon>
        <taxon>Sclerodermataceae</taxon>
        <taxon>Scleroderma</taxon>
    </lineage>
</organism>
<dbReference type="Gene3D" id="3.80.10.10">
    <property type="entry name" value="Ribonuclease Inhibitor"/>
    <property type="match status" value="1"/>
</dbReference>
<dbReference type="EMBL" id="KN822062">
    <property type="protein sequence ID" value="KIM60436.1"/>
    <property type="molecule type" value="Genomic_DNA"/>
</dbReference>
<name>A0A0C3DWZ1_9AGAM</name>
<dbReference type="InterPro" id="IPR032675">
    <property type="entry name" value="LRR_dom_sf"/>
</dbReference>
<evidence type="ECO:0000313" key="1">
    <source>
        <dbReference type="EMBL" id="KIM60436.1"/>
    </source>
</evidence>
<evidence type="ECO:0008006" key="3">
    <source>
        <dbReference type="Google" id="ProtNLM"/>
    </source>
</evidence>
<evidence type="ECO:0000313" key="2">
    <source>
        <dbReference type="Proteomes" id="UP000053989"/>
    </source>
</evidence>
<gene>
    <name evidence="1" type="ORF">SCLCIDRAFT_1216864</name>
</gene>
<dbReference type="Proteomes" id="UP000053989">
    <property type="component" value="Unassembled WGS sequence"/>
</dbReference>
<dbReference type="InParanoid" id="A0A0C3DWZ1"/>
<dbReference type="OrthoDB" id="3067012at2759"/>
<proteinExistence type="predicted"/>
<dbReference type="AlphaFoldDB" id="A0A0C3DWZ1"/>
<dbReference type="STRING" id="1036808.A0A0C3DWZ1"/>
<keyword evidence="2" id="KW-1185">Reference proteome</keyword>
<dbReference type="HOGENOM" id="CLU_021164_0_2_1"/>
<reference evidence="1 2" key="1">
    <citation type="submission" date="2014-04" db="EMBL/GenBank/DDBJ databases">
        <authorList>
            <consortium name="DOE Joint Genome Institute"/>
            <person name="Kuo A."/>
            <person name="Kohler A."/>
            <person name="Nagy L.G."/>
            <person name="Floudas D."/>
            <person name="Copeland A."/>
            <person name="Barry K.W."/>
            <person name="Cichocki N."/>
            <person name="Veneault-Fourrey C."/>
            <person name="LaButti K."/>
            <person name="Lindquist E.A."/>
            <person name="Lipzen A."/>
            <person name="Lundell T."/>
            <person name="Morin E."/>
            <person name="Murat C."/>
            <person name="Sun H."/>
            <person name="Tunlid A."/>
            <person name="Henrissat B."/>
            <person name="Grigoriev I.V."/>
            <person name="Hibbett D.S."/>
            <person name="Martin F."/>
            <person name="Nordberg H.P."/>
            <person name="Cantor M.N."/>
            <person name="Hua S.X."/>
        </authorList>
    </citation>
    <scope>NUCLEOTIDE SEQUENCE [LARGE SCALE GENOMIC DNA]</scope>
    <source>
        <strain evidence="1 2">Foug A</strain>
    </source>
</reference>
<protein>
    <recommendedName>
        <fullName evidence="3">F-box domain-containing protein</fullName>
    </recommendedName>
</protein>
<accession>A0A0C3DWZ1</accession>
<reference evidence="2" key="2">
    <citation type="submission" date="2015-01" db="EMBL/GenBank/DDBJ databases">
        <title>Evolutionary Origins and Diversification of the Mycorrhizal Mutualists.</title>
        <authorList>
            <consortium name="DOE Joint Genome Institute"/>
            <consortium name="Mycorrhizal Genomics Consortium"/>
            <person name="Kohler A."/>
            <person name="Kuo A."/>
            <person name="Nagy L.G."/>
            <person name="Floudas D."/>
            <person name="Copeland A."/>
            <person name="Barry K.W."/>
            <person name="Cichocki N."/>
            <person name="Veneault-Fourrey C."/>
            <person name="LaButti K."/>
            <person name="Lindquist E.A."/>
            <person name="Lipzen A."/>
            <person name="Lundell T."/>
            <person name="Morin E."/>
            <person name="Murat C."/>
            <person name="Riley R."/>
            <person name="Ohm R."/>
            <person name="Sun H."/>
            <person name="Tunlid A."/>
            <person name="Henrissat B."/>
            <person name="Grigoriev I.V."/>
            <person name="Hibbett D.S."/>
            <person name="Martin F."/>
        </authorList>
    </citation>
    <scope>NUCLEOTIDE SEQUENCE [LARGE SCALE GENOMIC DNA]</scope>
    <source>
        <strain evidence="2">Foug A</strain>
    </source>
</reference>